<gene>
    <name evidence="1" type="ORF">ACFSW8_16800</name>
</gene>
<reference evidence="2" key="1">
    <citation type="journal article" date="2019" name="Int. J. Syst. Evol. Microbiol.">
        <title>The Global Catalogue of Microorganisms (GCM) 10K type strain sequencing project: providing services to taxonomists for standard genome sequencing and annotation.</title>
        <authorList>
            <consortium name="The Broad Institute Genomics Platform"/>
            <consortium name="The Broad Institute Genome Sequencing Center for Infectious Disease"/>
            <person name="Wu L."/>
            <person name="Ma J."/>
        </authorList>
    </citation>
    <scope>NUCLEOTIDE SEQUENCE [LARGE SCALE GENOMIC DNA]</scope>
    <source>
        <strain evidence="2">CCUG 57942</strain>
    </source>
</reference>
<dbReference type="Proteomes" id="UP001597389">
    <property type="component" value="Unassembled WGS sequence"/>
</dbReference>
<accession>A0ABW4ZFC0</accession>
<dbReference type="PANTHER" id="PTHR20883:SF46">
    <property type="entry name" value="PHYTANOYL-COA HYDROXYLASE"/>
    <property type="match status" value="1"/>
</dbReference>
<keyword evidence="1" id="KW-0223">Dioxygenase</keyword>
<dbReference type="GO" id="GO:0051213">
    <property type="term" value="F:dioxygenase activity"/>
    <property type="evidence" value="ECO:0007669"/>
    <property type="project" value="UniProtKB-KW"/>
</dbReference>
<sequence length="268" mass="29806">METKLTTDALLKHKQRLHHEFNLNGYVSIPGFFNADELAEIKENKARFIQDVVPTMPDTQVYYEDPSDKSTLKQLQNMWQHDAFFGSMMDEQSKLRTLSDICLGEASRPVNMQYFNKHAGGGQATPPHQDGYFFHLTPNHAITIWFALEDVEPEQGCVNYVQGSHKFGMRAHGSSGVLGFSQTILDFGIPYDRENTMSFPCKAGHLIAHHSLTTHWADGNTSKTKSRQAMGAIYYAASTQENVASKKAYQAALDAQLTAAGKLTAAAT</sequence>
<evidence type="ECO:0000313" key="2">
    <source>
        <dbReference type="Proteomes" id="UP001597389"/>
    </source>
</evidence>
<dbReference type="Pfam" id="PF05721">
    <property type="entry name" value="PhyH"/>
    <property type="match status" value="1"/>
</dbReference>
<dbReference type="Gene3D" id="2.60.120.620">
    <property type="entry name" value="q2cbj1_9rhob like domain"/>
    <property type="match status" value="1"/>
</dbReference>
<keyword evidence="2" id="KW-1185">Reference proteome</keyword>
<dbReference type="PANTHER" id="PTHR20883">
    <property type="entry name" value="PHYTANOYL-COA DIOXYGENASE DOMAIN CONTAINING 1"/>
    <property type="match status" value="1"/>
</dbReference>
<dbReference type="RefSeq" id="WP_377087905.1">
    <property type="nucleotide sequence ID" value="NZ_JBHSJL010000014.1"/>
</dbReference>
<dbReference type="SUPFAM" id="SSF51197">
    <property type="entry name" value="Clavaminate synthase-like"/>
    <property type="match status" value="1"/>
</dbReference>
<keyword evidence="1" id="KW-0560">Oxidoreductase</keyword>
<comment type="caution">
    <text evidence="1">The sequence shown here is derived from an EMBL/GenBank/DDBJ whole genome shotgun (WGS) entry which is preliminary data.</text>
</comment>
<protein>
    <submittedName>
        <fullName evidence="1">Phytanoyl-CoA dioxygenase family protein</fullName>
    </submittedName>
</protein>
<organism evidence="1 2">
    <name type="scientific">Rubritalea tangerina</name>
    <dbReference type="NCBI Taxonomy" id="430798"/>
    <lineage>
        <taxon>Bacteria</taxon>
        <taxon>Pseudomonadati</taxon>
        <taxon>Verrucomicrobiota</taxon>
        <taxon>Verrucomicrobiia</taxon>
        <taxon>Verrucomicrobiales</taxon>
        <taxon>Rubritaleaceae</taxon>
        <taxon>Rubritalea</taxon>
    </lineage>
</organism>
<name>A0ABW4ZFC0_9BACT</name>
<dbReference type="InterPro" id="IPR008775">
    <property type="entry name" value="Phytyl_CoA_dOase-like"/>
</dbReference>
<proteinExistence type="predicted"/>
<evidence type="ECO:0000313" key="1">
    <source>
        <dbReference type="EMBL" id="MFD2160566.1"/>
    </source>
</evidence>
<dbReference type="EMBL" id="JBHUJB010000083">
    <property type="protein sequence ID" value="MFD2160566.1"/>
    <property type="molecule type" value="Genomic_DNA"/>
</dbReference>